<sequence>MFPNIEFNEAAFKHGVTEAGIRYAMWHPLYEELLEKYVNKWLIIGYDTNGNLIEVAYNIINDETVNVFHAMPCRKKFIKQLLTGGQLIM</sequence>
<protein>
    <submittedName>
        <fullName evidence="1">Uncharacterized protein</fullName>
    </submittedName>
</protein>
<reference evidence="1" key="1">
    <citation type="submission" date="2012-03" db="EMBL/GenBank/DDBJ databases">
        <title>Functional metagenomics reveals considerable lignocellulase gene clusters in the gut microbiome of a wood-feeding higher termite.</title>
        <authorList>
            <person name="Liu N."/>
        </authorList>
    </citation>
    <scope>NUCLEOTIDE SEQUENCE</scope>
</reference>
<dbReference type="AlphaFoldDB" id="A0A806KL17"/>
<evidence type="ECO:0000313" key="1">
    <source>
        <dbReference type="EMBL" id="AGS54104.1"/>
    </source>
</evidence>
<proteinExistence type="predicted"/>
<organism evidence="1">
    <name type="scientific">uncultured bacterium contig00021</name>
    <dbReference type="NCBI Taxonomy" id="1181511"/>
    <lineage>
        <taxon>Bacteria</taxon>
        <taxon>environmental samples</taxon>
    </lineage>
</organism>
<accession>A0A806KL17</accession>
<name>A0A806KL17_9BACT</name>
<dbReference type="EMBL" id="JQ844277">
    <property type="protein sequence ID" value="AGS54104.1"/>
    <property type="molecule type" value="Genomic_DNA"/>
</dbReference>